<organism evidence="1 2">
    <name type="scientific">Racocetra fulgida</name>
    <dbReference type="NCBI Taxonomy" id="60492"/>
    <lineage>
        <taxon>Eukaryota</taxon>
        <taxon>Fungi</taxon>
        <taxon>Fungi incertae sedis</taxon>
        <taxon>Mucoromycota</taxon>
        <taxon>Glomeromycotina</taxon>
        <taxon>Glomeromycetes</taxon>
        <taxon>Diversisporales</taxon>
        <taxon>Gigasporaceae</taxon>
        <taxon>Racocetra</taxon>
    </lineage>
</organism>
<reference evidence="1" key="1">
    <citation type="submission" date="2021-06" db="EMBL/GenBank/DDBJ databases">
        <authorList>
            <person name="Kallberg Y."/>
            <person name="Tangrot J."/>
            <person name="Rosling A."/>
        </authorList>
    </citation>
    <scope>NUCLEOTIDE SEQUENCE</scope>
    <source>
        <strain evidence="1">IN212</strain>
    </source>
</reference>
<dbReference type="OrthoDB" id="2315391at2759"/>
<keyword evidence="2" id="KW-1185">Reference proteome</keyword>
<evidence type="ECO:0000313" key="1">
    <source>
        <dbReference type="EMBL" id="CAG8510171.1"/>
    </source>
</evidence>
<name>A0A9N8ZVU5_9GLOM</name>
<comment type="caution">
    <text evidence="1">The sequence shown here is derived from an EMBL/GenBank/DDBJ whole genome shotgun (WGS) entry which is preliminary data.</text>
</comment>
<gene>
    <name evidence="1" type="ORF">RFULGI_LOCUS2859</name>
</gene>
<accession>A0A9N8ZVU5</accession>
<feature type="non-terminal residue" evidence="1">
    <location>
        <position position="126"/>
    </location>
</feature>
<dbReference type="AlphaFoldDB" id="A0A9N8ZVU5"/>
<dbReference type="Proteomes" id="UP000789396">
    <property type="component" value="Unassembled WGS sequence"/>
</dbReference>
<protein>
    <submittedName>
        <fullName evidence="1">13922_t:CDS:1</fullName>
    </submittedName>
</protein>
<dbReference type="EMBL" id="CAJVPZ010002308">
    <property type="protein sequence ID" value="CAG8510171.1"/>
    <property type="molecule type" value="Genomic_DNA"/>
</dbReference>
<evidence type="ECO:0000313" key="2">
    <source>
        <dbReference type="Proteomes" id="UP000789396"/>
    </source>
</evidence>
<proteinExistence type="predicted"/>
<sequence>MEDVTIYCYILGTPIKSARPIDLGEKMQVDGRDINLEAFTFGHLKKLRWPNNDKAHDLKLWKFETPMDVDNEELKTLNENFRANINNVQKLGEDLYPYIRFLRFFNLDISLSLDISTSSWSLPQLL</sequence>